<dbReference type="Pfam" id="PF25373">
    <property type="entry name" value="SBNO"/>
    <property type="match status" value="1"/>
</dbReference>
<feature type="chain" id="PRO_5035326155" evidence="5">
    <location>
        <begin position="20"/>
        <end position="1614"/>
    </location>
</feature>
<feature type="signal peptide" evidence="5">
    <location>
        <begin position="1"/>
        <end position="19"/>
    </location>
</feature>
<feature type="transmembrane region" description="Helical" evidence="4">
    <location>
        <begin position="220"/>
        <end position="238"/>
    </location>
</feature>
<feature type="transmembrane region" description="Helical" evidence="4">
    <location>
        <begin position="258"/>
        <end position="275"/>
    </location>
</feature>
<evidence type="ECO:0000259" key="8">
    <source>
        <dbReference type="Pfam" id="PF13872"/>
    </source>
</evidence>
<comment type="similarity">
    <text evidence="2">Belongs to the glutamate-gated ion channel (TC 1.A.10.1) family.</text>
</comment>
<dbReference type="InterPro" id="IPR027417">
    <property type="entry name" value="P-loop_NTPase"/>
</dbReference>
<dbReference type="GO" id="GO:0006355">
    <property type="term" value="P:regulation of DNA-templated transcription"/>
    <property type="evidence" value="ECO:0007669"/>
    <property type="project" value="InterPro"/>
</dbReference>
<keyword evidence="11" id="KW-1185">Reference proteome</keyword>
<feature type="domain" description="Strawberry notch helicase C" evidence="7">
    <location>
        <begin position="1109"/>
        <end position="1389"/>
    </location>
</feature>
<accession>A0A8J2RVN5</accession>
<keyword evidence="4" id="KW-0812">Transmembrane</keyword>
<sequence>MQIQTIVALVSLAVVMTVGQEQYAAGNVAKPSYEEQSPFLHEAKGRKASAYIMLNKTLISFFWSIFYVALFPENSVMNDVSAKAASINKHQLENHHLLVSSSRSPLVKDKELTTYSMGIFEEIVLITLSDIMKFTYEIVPPSDILTLGYLQSNGSWTGTTGQLQRREVDMCVSTGAPASSKTLVQDISYPVIYVDSAILIRFPKEKTKWTDISVIQNKQVWLAIVLFFVFMILSAWIINRITNNLNSNAGHSQNTLTFWIFYFISVWSLSQGVTLRNRSSSFRLACVVSFFGIFIIMNYFTASYTSELSIPNFKTTVSSIEDLANNRAVNPLLVKGSSSDEFIMASTNPTMKKLAGRMRQRPERRILNAFTVDDISTIVKDESALVVVKSTGESLIEQSYKLNNECRVTLAEKTFFSRPQSFTYPKNSPIAKSIDYNLLLMQQAGLIQYAEKRSAVPHNRCSISEIKKIAANQAVPLKLKELAGVFVFLVFGCLLSLFIFIIECFLKKTRQNNCCEILCCTMENPVIIKKEKVDTTLESVTSTTITPEPQFKVRVKQEIITLSSDESDVDDGQKNVAASQSETLKTPAIVKEEKVEDGEIPTENLPPKLNEVSPSTFKVQLVRKHPDMIVENASLASVCLPDSYYKLSLPEEIIDSGALSAVQLEPIIHACQRHKLRLPDGSRAGFLVGDGAGLGKGRIATGVIVENYTLGRRKSVWISDSYDLQYDVERDLRDIGAEKIPVYSLNKFDSNMLDDEHQGVLFSTYSTLVEDVRSSSGKCQSRLTQLFKWCGVHFDGVIILDECHHAKNLFYSDLKSESAIELALLDLHNELPNARIVYICATGVSEPRNLGYMNRLGLWGRGTSFKASRSFIETVESAGSMEMVGMEMKQLGMYVSRQLSFKDVIFKGVEAPLTLKFIQVYDNSVKLWDQLRESLTKATDLANSNQFVRKRLWSHYWSLHSNYFKYLSISVKVMRAVKIAQKAVKNGKCVVIGVQSTGVAYTLEQIDKEGADGLSDFVSTTKNVLRSLVEKHFPVSGYYDGSIGGKRKSFYVEDGEIKRKRIESFEEEASHSETEVLGEEADNNRESLSSIKNQLLAQIEKLGTVLPRNWIDELIHELGGPQNVAEISNREGRVIQKDNGQILYESRSETDIPLEMINIRERERFMDGEKNIVIVTKAALNGISLNADRRVKNQRRRVFISLECPSSIHLLIQQFGCTHRSNQVSAPEFVILFSELAAERRFASIVAKHFESFGATNCGDRLVFEDIDPSEFTIENKNGSLALESTMRSVLGYKDPVVSPPVDYQGEFFKDVTKALISVGLIRKCALEISWKANAYPPPYTTLISKFINRILGIPVELQTRLYKYFTETLSMTIRYAKMRSDFSAMGIVDLGVGHNIRRTKLTKFTIDIATGKVKIELNRFEIDRGMTWETALAKWNSLTGANNNEGFYISSKFPTGKCSVSLIKQNDVPVSSDQQELSYTVFRPNTDPKIILPEAVTNRKFRKVIPFEAQPHWNDLYLASQTDCFHSYLHGRCSKTTIGIDCHDGLRMRTYNVLCGPILSIWKEVESILYHAKEMIQIVRVHVGSKRKVGLVIPSNCETSIVNLLTKNLIVTN</sequence>
<dbReference type="InterPro" id="IPR026937">
    <property type="entry name" value="SBNO_Helicase_C_dom"/>
</dbReference>
<evidence type="ECO:0000259" key="7">
    <source>
        <dbReference type="Pfam" id="PF13871"/>
    </source>
</evidence>
<gene>
    <name evidence="10" type="ORF">DGAL_LOCUS8783</name>
</gene>
<dbReference type="GO" id="GO:0016020">
    <property type="term" value="C:membrane"/>
    <property type="evidence" value="ECO:0007669"/>
    <property type="project" value="InterPro"/>
</dbReference>
<dbReference type="InterPro" id="IPR001320">
    <property type="entry name" value="Iontro_rcpt_C"/>
</dbReference>
<evidence type="ECO:0000259" key="9">
    <source>
        <dbReference type="Pfam" id="PF25373"/>
    </source>
</evidence>
<dbReference type="Gene3D" id="3.40.190.10">
    <property type="entry name" value="Periplasmic binding protein-like II"/>
    <property type="match status" value="1"/>
</dbReference>
<proteinExistence type="inferred from homology"/>
<dbReference type="PANTHER" id="PTHR12706:SF30">
    <property type="entry name" value="PROTEIN STRAWBERRY NOTCH-RELATED"/>
    <property type="match status" value="1"/>
</dbReference>
<dbReference type="GO" id="GO:0015276">
    <property type="term" value="F:ligand-gated monoatomic ion channel activity"/>
    <property type="evidence" value="ECO:0007669"/>
    <property type="project" value="InterPro"/>
</dbReference>
<dbReference type="Pfam" id="PF13871">
    <property type="entry name" value="Helicase_C_4"/>
    <property type="match status" value="1"/>
</dbReference>
<comment type="similarity">
    <text evidence="1">Belongs to the SBNO family.</text>
</comment>
<feature type="transmembrane region" description="Helical" evidence="4">
    <location>
        <begin position="48"/>
        <end position="70"/>
    </location>
</feature>
<comment type="caution">
    <text evidence="10">The sequence shown here is derived from an EMBL/GenBank/DDBJ whole genome shotgun (WGS) entry which is preliminary data.</text>
</comment>
<dbReference type="PANTHER" id="PTHR12706">
    <property type="entry name" value="STRAWBERRY NOTCH-RELATED"/>
    <property type="match status" value="1"/>
</dbReference>
<feature type="domain" description="SBNO alpha/beta" evidence="9">
    <location>
        <begin position="1427"/>
        <end position="1548"/>
    </location>
</feature>
<evidence type="ECO:0000256" key="3">
    <source>
        <dbReference type="SAM" id="MobiDB-lite"/>
    </source>
</evidence>
<feature type="transmembrane region" description="Helical" evidence="4">
    <location>
        <begin position="482"/>
        <end position="502"/>
    </location>
</feature>
<dbReference type="SUPFAM" id="SSF53850">
    <property type="entry name" value="Periplasmic binding protein-like II"/>
    <property type="match status" value="1"/>
</dbReference>
<dbReference type="InterPro" id="IPR057332">
    <property type="entry name" value="SBNO_a/b_dom"/>
</dbReference>
<organism evidence="10 11">
    <name type="scientific">Daphnia galeata</name>
    <dbReference type="NCBI Taxonomy" id="27404"/>
    <lineage>
        <taxon>Eukaryota</taxon>
        <taxon>Metazoa</taxon>
        <taxon>Ecdysozoa</taxon>
        <taxon>Arthropoda</taxon>
        <taxon>Crustacea</taxon>
        <taxon>Branchiopoda</taxon>
        <taxon>Diplostraca</taxon>
        <taxon>Cladocera</taxon>
        <taxon>Anomopoda</taxon>
        <taxon>Daphniidae</taxon>
        <taxon>Daphnia</taxon>
    </lineage>
</organism>
<evidence type="ECO:0000313" key="10">
    <source>
        <dbReference type="EMBL" id="CAH0105718.1"/>
    </source>
</evidence>
<feature type="domain" description="Ionotropic glutamate receptor C-terminal" evidence="6">
    <location>
        <begin position="218"/>
        <end position="493"/>
    </location>
</feature>
<dbReference type="GO" id="GO:0042393">
    <property type="term" value="F:histone binding"/>
    <property type="evidence" value="ECO:0007669"/>
    <property type="project" value="TreeGrafter"/>
</dbReference>
<evidence type="ECO:0000256" key="1">
    <source>
        <dbReference type="ARBA" id="ARBA00006992"/>
    </source>
</evidence>
<dbReference type="Gene3D" id="3.40.50.300">
    <property type="entry name" value="P-loop containing nucleotide triphosphate hydrolases"/>
    <property type="match status" value="1"/>
</dbReference>
<dbReference type="OrthoDB" id="6515102at2759"/>
<dbReference type="EMBL" id="CAKKLH010000197">
    <property type="protein sequence ID" value="CAH0105718.1"/>
    <property type="molecule type" value="Genomic_DNA"/>
</dbReference>
<dbReference type="GO" id="GO:0031490">
    <property type="term" value="F:chromatin DNA binding"/>
    <property type="evidence" value="ECO:0007669"/>
    <property type="project" value="TreeGrafter"/>
</dbReference>
<name>A0A8J2RVN5_9CRUS</name>
<feature type="region of interest" description="Disordered" evidence="3">
    <location>
        <begin position="1064"/>
        <end position="1083"/>
    </location>
</feature>
<dbReference type="Proteomes" id="UP000789390">
    <property type="component" value="Unassembled WGS sequence"/>
</dbReference>
<dbReference type="Gene3D" id="1.10.287.70">
    <property type="match status" value="1"/>
</dbReference>
<keyword evidence="4" id="KW-1133">Transmembrane helix</keyword>
<evidence type="ECO:0000313" key="11">
    <source>
        <dbReference type="Proteomes" id="UP000789390"/>
    </source>
</evidence>
<evidence type="ECO:0000256" key="5">
    <source>
        <dbReference type="SAM" id="SignalP"/>
    </source>
</evidence>
<keyword evidence="5" id="KW-0732">Signal</keyword>
<evidence type="ECO:0000256" key="4">
    <source>
        <dbReference type="SAM" id="Phobius"/>
    </source>
</evidence>
<evidence type="ECO:0000259" key="6">
    <source>
        <dbReference type="Pfam" id="PF00060"/>
    </source>
</evidence>
<feature type="compositionally biased region" description="Basic and acidic residues" evidence="3">
    <location>
        <begin position="1064"/>
        <end position="1074"/>
    </location>
</feature>
<feature type="transmembrane region" description="Helical" evidence="4">
    <location>
        <begin position="282"/>
        <end position="300"/>
    </location>
</feature>
<keyword evidence="4" id="KW-0472">Membrane</keyword>
<feature type="domain" description="Strawberry notch AAA" evidence="8">
    <location>
        <begin position="624"/>
        <end position="923"/>
    </location>
</feature>
<dbReference type="SUPFAM" id="SSF52540">
    <property type="entry name" value="P-loop containing nucleoside triphosphate hydrolases"/>
    <property type="match status" value="2"/>
</dbReference>
<reference evidence="10" key="1">
    <citation type="submission" date="2021-11" db="EMBL/GenBank/DDBJ databases">
        <authorList>
            <person name="Schell T."/>
        </authorList>
    </citation>
    <scope>NUCLEOTIDE SEQUENCE</scope>
    <source>
        <strain evidence="10">M5</strain>
    </source>
</reference>
<dbReference type="GO" id="GO:0005634">
    <property type="term" value="C:nucleus"/>
    <property type="evidence" value="ECO:0007669"/>
    <property type="project" value="TreeGrafter"/>
</dbReference>
<dbReference type="InterPro" id="IPR039187">
    <property type="entry name" value="SNO_AAA"/>
</dbReference>
<protein>
    <submittedName>
        <fullName evidence="10">Uncharacterized protein</fullName>
    </submittedName>
</protein>
<evidence type="ECO:0000256" key="2">
    <source>
        <dbReference type="ARBA" id="ARBA00008685"/>
    </source>
</evidence>
<dbReference type="Pfam" id="PF00060">
    <property type="entry name" value="Lig_chan"/>
    <property type="match status" value="1"/>
</dbReference>
<dbReference type="InterPro" id="IPR026741">
    <property type="entry name" value="SNO"/>
</dbReference>
<dbReference type="Pfam" id="PF13872">
    <property type="entry name" value="AAA_34"/>
    <property type="match status" value="1"/>
</dbReference>